<dbReference type="GO" id="GO:0032264">
    <property type="term" value="P:IMP salvage"/>
    <property type="evidence" value="ECO:0007669"/>
    <property type="project" value="InterPro"/>
</dbReference>
<dbReference type="AlphaFoldDB" id="A0AA36M8V6"/>
<keyword evidence="4" id="KW-1185">Reference proteome</keyword>
<name>A0AA36M8V6_CYLNA</name>
<dbReference type="InterPro" id="IPR032466">
    <property type="entry name" value="Metal_Hydrolase"/>
</dbReference>
<comment type="caution">
    <text evidence="3">The sequence shown here is derived from an EMBL/GenBank/DDBJ whole genome shotgun (WGS) entry which is preliminary data.</text>
</comment>
<evidence type="ECO:0000313" key="3">
    <source>
        <dbReference type="EMBL" id="CAJ0601820.1"/>
    </source>
</evidence>
<evidence type="ECO:0000313" key="4">
    <source>
        <dbReference type="Proteomes" id="UP001176961"/>
    </source>
</evidence>
<dbReference type="SUPFAM" id="SSF51556">
    <property type="entry name" value="Metallo-dependent hydrolases"/>
    <property type="match status" value="1"/>
</dbReference>
<comment type="similarity">
    <text evidence="1">Belongs to the metallo-dependent hydrolases superfamily. Adenosine and AMP deaminases family.</text>
</comment>
<accession>A0AA36M8V6</accession>
<dbReference type="Gene3D" id="4.10.800.20">
    <property type="match status" value="1"/>
</dbReference>
<dbReference type="Proteomes" id="UP001176961">
    <property type="component" value="Unassembled WGS sequence"/>
</dbReference>
<proteinExistence type="inferred from homology"/>
<organism evidence="3 4">
    <name type="scientific">Cylicocyclus nassatus</name>
    <name type="common">Nematode worm</name>
    <dbReference type="NCBI Taxonomy" id="53992"/>
    <lineage>
        <taxon>Eukaryota</taxon>
        <taxon>Metazoa</taxon>
        <taxon>Ecdysozoa</taxon>
        <taxon>Nematoda</taxon>
        <taxon>Chromadorea</taxon>
        <taxon>Rhabditida</taxon>
        <taxon>Rhabditina</taxon>
        <taxon>Rhabditomorpha</taxon>
        <taxon>Strongyloidea</taxon>
        <taxon>Strongylidae</taxon>
        <taxon>Cylicocyclus</taxon>
    </lineage>
</organism>
<protein>
    <submittedName>
        <fullName evidence="3">Uncharacterized protein</fullName>
    </submittedName>
</protein>
<evidence type="ECO:0000256" key="2">
    <source>
        <dbReference type="SAM" id="MobiDB-lite"/>
    </source>
</evidence>
<feature type="region of interest" description="Disordered" evidence="2">
    <location>
        <begin position="70"/>
        <end position="91"/>
    </location>
</feature>
<dbReference type="Pfam" id="PF19326">
    <property type="entry name" value="AMP_deaminase"/>
    <property type="match status" value="1"/>
</dbReference>
<reference evidence="3" key="1">
    <citation type="submission" date="2023-07" db="EMBL/GenBank/DDBJ databases">
        <authorList>
            <consortium name="CYATHOMIX"/>
        </authorList>
    </citation>
    <scope>NUCLEOTIDE SEQUENCE</scope>
    <source>
        <strain evidence="3">N/A</strain>
    </source>
</reference>
<dbReference type="GO" id="GO:0003876">
    <property type="term" value="F:AMP deaminase activity"/>
    <property type="evidence" value="ECO:0007669"/>
    <property type="project" value="InterPro"/>
</dbReference>
<sequence>MGVDAYDLSVDILDVHADRNTFHRFDKFNTKEWVLQKSLGVKVRRWALENGIDEHRIQILEDAGMIDKPDPYELGQDDSRQRRIDQGDKKKLLDMKREARNMEKTRNVLRADKHFNSILNEKEEEDLGSDSSFRITCAFASF</sequence>
<dbReference type="InterPro" id="IPR006329">
    <property type="entry name" value="AMPD"/>
</dbReference>
<dbReference type="EMBL" id="CATQJL010000305">
    <property type="protein sequence ID" value="CAJ0601820.1"/>
    <property type="molecule type" value="Genomic_DNA"/>
</dbReference>
<gene>
    <name evidence="3" type="ORF">CYNAS_LOCUS13803</name>
</gene>
<evidence type="ECO:0000256" key="1">
    <source>
        <dbReference type="ARBA" id="ARBA00006676"/>
    </source>
</evidence>